<organism evidence="2 3">
    <name type="scientific">Athelia psychrophila</name>
    <dbReference type="NCBI Taxonomy" id="1759441"/>
    <lineage>
        <taxon>Eukaryota</taxon>
        <taxon>Fungi</taxon>
        <taxon>Dikarya</taxon>
        <taxon>Basidiomycota</taxon>
        <taxon>Agaricomycotina</taxon>
        <taxon>Agaricomycetes</taxon>
        <taxon>Agaricomycetidae</taxon>
        <taxon>Atheliales</taxon>
        <taxon>Atheliaceae</taxon>
        <taxon>Athelia</taxon>
    </lineage>
</organism>
<evidence type="ECO:0000313" key="3">
    <source>
        <dbReference type="Proteomes" id="UP000076532"/>
    </source>
</evidence>
<proteinExistence type="predicted"/>
<dbReference type="EMBL" id="KV417670">
    <property type="protein sequence ID" value="KZP10959.1"/>
    <property type="molecule type" value="Genomic_DNA"/>
</dbReference>
<accession>A0A165ZV28</accession>
<name>A0A165ZV28_9AGAM</name>
<feature type="region of interest" description="Disordered" evidence="1">
    <location>
        <begin position="127"/>
        <end position="148"/>
    </location>
</feature>
<gene>
    <name evidence="2" type="ORF">FIBSPDRAFT_872006</name>
</gene>
<evidence type="ECO:0000256" key="1">
    <source>
        <dbReference type="SAM" id="MobiDB-lite"/>
    </source>
</evidence>
<sequence length="148" mass="15992">MPLLGVRSGLPPVQYPPALGGLFIFALSATAVKAQLHLSSSFLYQITPTSLHPLLEREHQRTTPLCSAPGAEHTQRAPAFRPPSRLHLAQTFPPSRILAALATEPQAPSSHNLAGVEHLFAARALSGCTPQSHRPNTHSENDKRYGLQ</sequence>
<dbReference type="AlphaFoldDB" id="A0A165ZV28"/>
<reference evidence="2 3" key="1">
    <citation type="journal article" date="2016" name="Mol. Biol. Evol.">
        <title>Comparative Genomics of Early-Diverging Mushroom-Forming Fungi Provides Insights into the Origins of Lignocellulose Decay Capabilities.</title>
        <authorList>
            <person name="Nagy L.G."/>
            <person name="Riley R."/>
            <person name="Tritt A."/>
            <person name="Adam C."/>
            <person name="Daum C."/>
            <person name="Floudas D."/>
            <person name="Sun H."/>
            <person name="Yadav J.S."/>
            <person name="Pangilinan J."/>
            <person name="Larsson K.H."/>
            <person name="Matsuura K."/>
            <person name="Barry K."/>
            <person name="Labutti K."/>
            <person name="Kuo R."/>
            <person name="Ohm R.A."/>
            <person name="Bhattacharya S.S."/>
            <person name="Shirouzu T."/>
            <person name="Yoshinaga Y."/>
            <person name="Martin F.M."/>
            <person name="Grigoriev I.V."/>
            <person name="Hibbett D.S."/>
        </authorList>
    </citation>
    <scope>NUCLEOTIDE SEQUENCE [LARGE SCALE GENOMIC DNA]</scope>
    <source>
        <strain evidence="2 3">CBS 109695</strain>
    </source>
</reference>
<evidence type="ECO:0000313" key="2">
    <source>
        <dbReference type="EMBL" id="KZP10959.1"/>
    </source>
</evidence>
<protein>
    <submittedName>
        <fullName evidence="2">Uncharacterized protein</fullName>
    </submittedName>
</protein>
<dbReference type="Proteomes" id="UP000076532">
    <property type="component" value="Unassembled WGS sequence"/>
</dbReference>
<keyword evidence="3" id="KW-1185">Reference proteome</keyword>
<feature type="compositionally biased region" description="Basic and acidic residues" evidence="1">
    <location>
        <begin position="137"/>
        <end position="148"/>
    </location>
</feature>